<comment type="caution">
    <text evidence="7">The sequence shown here is derived from an EMBL/GenBank/DDBJ whole genome shotgun (WGS) entry which is preliminary data.</text>
</comment>
<evidence type="ECO:0000313" key="8">
    <source>
        <dbReference type="Proteomes" id="UP000030380"/>
    </source>
</evidence>
<dbReference type="PANTHER" id="PTHR42794:SF1">
    <property type="entry name" value="HEMIN IMPORT ATP-BINDING PROTEIN HMUV"/>
    <property type="match status" value="1"/>
</dbReference>
<proteinExistence type="predicted"/>
<evidence type="ECO:0000256" key="4">
    <source>
        <dbReference type="ARBA" id="ARBA00022967"/>
    </source>
</evidence>
<dbReference type="InterPro" id="IPR003593">
    <property type="entry name" value="AAA+_ATPase"/>
</dbReference>
<dbReference type="PANTHER" id="PTHR42794">
    <property type="entry name" value="HEMIN IMPORT ATP-BINDING PROTEIN HMUV"/>
    <property type="match status" value="1"/>
</dbReference>
<dbReference type="EMBL" id="JSUM01000003">
    <property type="protein sequence ID" value="KGQ71099.1"/>
    <property type="molecule type" value="Genomic_DNA"/>
</dbReference>
<dbReference type="PROSITE" id="PS50893">
    <property type="entry name" value="ABC_TRANSPORTER_2"/>
    <property type="match status" value="1"/>
</dbReference>
<dbReference type="InterPro" id="IPR027417">
    <property type="entry name" value="P-loop_NTPase"/>
</dbReference>
<accession>A0A0A3BC32</accession>
<reference evidence="7 8" key="1">
    <citation type="submission" date="2014-11" db="EMBL/GenBank/DDBJ databases">
        <title>Draft genome sequence of Chelonobacter oris 1662T, associated with respiratory disease in Hermann's Tortoises.</title>
        <authorList>
            <person name="Kudirkiene E."/>
            <person name="Hansen M.J."/>
            <person name="Bojesen A.M."/>
        </authorList>
    </citation>
    <scope>NUCLEOTIDE SEQUENCE [LARGE SCALE GENOMIC DNA]</scope>
    <source>
        <strain evidence="7 8">1662</strain>
    </source>
</reference>
<feature type="domain" description="ABC transporter" evidence="6">
    <location>
        <begin position="2"/>
        <end position="237"/>
    </location>
</feature>
<evidence type="ECO:0000313" key="7">
    <source>
        <dbReference type="EMBL" id="KGQ71099.1"/>
    </source>
</evidence>
<dbReference type="SUPFAM" id="SSF52540">
    <property type="entry name" value="P-loop containing nucleoside triphosphate hydrolases"/>
    <property type="match status" value="1"/>
</dbReference>
<dbReference type="STRING" id="505317.OA57_02385"/>
<evidence type="ECO:0000259" key="6">
    <source>
        <dbReference type="PROSITE" id="PS50893"/>
    </source>
</evidence>
<gene>
    <name evidence="7" type="ORF">OA57_02385</name>
</gene>
<dbReference type="GO" id="GO:0016887">
    <property type="term" value="F:ATP hydrolysis activity"/>
    <property type="evidence" value="ECO:0007669"/>
    <property type="project" value="InterPro"/>
</dbReference>
<evidence type="ECO:0000256" key="2">
    <source>
        <dbReference type="ARBA" id="ARBA00022741"/>
    </source>
</evidence>
<sequence>MLKIEGLHVQCKQKTLLTVMDLEIEAGNCVGVLGANGAGKSTLLKSIGQDMRYQGKITWQQHNLAGCQTEKLAQKLVFMPQHSLLNFAFRVQEIIEMGFFMHALTKTEQQAVLTEVAAKFGLTALLQQNYLHLSGGEKQRVQAARIWAQISGSAQSKLILLDEPTSALDLKYQHIFLQQARQLSLQRHLVLIVLHDLHLAARYCNRVLLLHDGKPFRYGDTTDMMTADNIYALYGHHVEVYRHENGIRIR</sequence>
<comment type="function">
    <text evidence="5">Part of the ABC transporter complex HmuTUV involved in hemin import. Responsible for energy coupling to the transport system.</text>
</comment>
<keyword evidence="1" id="KW-0813">Transport</keyword>
<dbReference type="InterPro" id="IPR003439">
    <property type="entry name" value="ABC_transporter-like_ATP-bd"/>
</dbReference>
<dbReference type="AlphaFoldDB" id="A0A0A3BC32"/>
<dbReference type="Gene3D" id="3.40.50.300">
    <property type="entry name" value="P-loop containing nucleotide triphosphate hydrolases"/>
    <property type="match status" value="1"/>
</dbReference>
<name>A0A0A3BC32_9PAST</name>
<evidence type="ECO:0000256" key="5">
    <source>
        <dbReference type="ARBA" id="ARBA00037066"/>
    </source>
</evidence>
<evidence type="ECO:0000256" key="3">
    <source>
        <dbReference type="ARBA" id="ARBA00022840"/>
    </source>
</evidence>
<evidence type="ECO:0000256" key="1">
    <source>
        <dbReference type="ARBA" id="ARBA00022448"/>
    </source>
</evidence>
<dbReference type="Pfam" id="PF00005">
    <property type="entry name" value="ABC_tran"/>
    <property type="match status" value="1"/>
</dbReference>
<keyword evidence="4" id="KW-1278">Translocase</keyword>
<keyword evidence="3" id="KW-0067">ATP-binding</keyword>
<dbReference type="OrthoDB" id="5292475at2"/>
<organism evidence="7 8">
    <name type="scientific">Chelonobacter oris</name>
    <dbReference type="NCBI Taxonomy" id="505317"/>
    <lineage>
        <taxon>Bacteria</taxon>
        <taxon>Pseudomonadati</taxon>
        <taxon>Pseudomonadota</taxon>
        <taxon>Gammaproteobacteria</taxon>
        <taxon>Pasteurellales</taxon>
        <taxon>Pasteurellaceae</taxon>
        <taxon>Chelonobacter</taxon>
    </lineage>
</organism>
<protein>
    <recommendedName>
        <fullName evidence="6">ABC transporter domain-containing protein</fullName>
    </recommendedName>
</protein>
<dbReference type="GO" id="GO:0005524">
    <property type="term" value="F:ATP binding"/>
    <property type="evidence" value="ECO:0007669"/>
    <property type="project" value="UniProtKB-KW"/>
</dbReference>
<dbReference type="Proteomes" id="UP000030380">
    <property type="component" value="Unassembled WGS sequence"/>
</dbReference>
<dbReference type="SMART" id="SM00382">
    <property type="entry name" value="AAA"/>
    <property type="match status" value="1"/>
</dbReference>
<dbReference type="RefSeq" id="WP_034612938.1">
    <property type="nucleotide sequence ID" value="NZ_JSUM01000003.1"/>
</dbReference>
<keyword evidence="2" id="KW-0547">Nucleotide-binding</keyword>
<keyword evidence="8" id="KW-1185">Reference proteome</keyword>